<dbReference type="Pfam" id="PF01047">
    <property type="entry name" value="MarR"/>
    <property type="match status" value="1"/>
</dbReference>
<dbReference type="PROSITE" id="PS50995">
    <property type="entry name" value="HTH_MARR_2"/>
    <property type="match status" value="1"/>
</dbReference>
<evidence type="ECO:0000256" key="3">
    <source>
        <dbReference type="ARBA" id="ARBA00023163"/>
    </source>
</evidence>
<dbReference type="STRING" id="1429043.X474_10280"/>
<dbReference type="PANTHER" id="PTHR35790:SF4">
    <property type="entry name" value="HTH-TYPE TRANSCRIPTIONAL REGULATOR PCHR"/>
    <property type="match status" value="1"/>
</dbReference>
<dbReference type="InParanoid" id="A0A0D2HV56"/>
<dbReference type="EMBL" id="AZAC01000011">
    <property type="protein sequence ID" value="KIX14303.1"/>
    <property type="molecule type" value="Genomic_DNA"/>
</dbReference>
<sequence length="149" mass="16350">MNQINQKLNSIVSLVNQLDARPKTFGTDVKLTGTDIHLIELIGDNTNAGVTGIAKLAGVTKGAVSQKLKQLEKKGIIAKAEDPENLSRSLVSLTSKGKVAYFAHKHWHETMDGGFNRYYNTLTKEKTETIEEFLGKLEKLLAGLLAVEK</sequence>
<evidence type="ECO:0000313" key="5">
    <source>
        <dbReference type="EMBL" id="KIX14303.1"/>
    </source>
</evidence>
<proteinExistence type="predicted"/>
<dbReference type="InterPro" id="IPR036388">
    <property type="entry name" value="WH-like_DNA-bd_sf"/>
</dbReference>
<dbReference type="InterPro" id="IPR000835">
    <property type="entry name" value="HTH_MarR-typ"/>
</dbReference>
<evidence type="ECO:0000256" key="1">
    <source>
        <dbReference type="ARBA" id="ARBA00023015"/>
    </source>
</evidence>
<keyword evidence="2" id="KW-0238">DNA-binding</keyword>
<dbReference type="Proteomes" id="UP000032233">
    <property type="component" value="Unassembled WGS sequence"/>
</dbReference>
<reference evidence="5 6" key="1">
    <citation type="submission" date="2013-11" db="EMBL/GenBank/DDBJ databases">
        <title>Metagenomic analysis of a methanogenic consortium involved in long chain n-alkane degradation.</title>
        <authorList>
            <person name="Davidova I.A."/>
            <person name="Callaghan A.V."/>
            <person name="Wawrik B."/>
            <person name="Pruitt S."/>
            <person name="Marks C."/>
            <person name="Duncan K.E."/>
            <person name="Suflita J.M."/>
        </authorList>
    </citation>
    <scope>NUCLEOTIDE SEQUENCE [LARGE SCALE GENOMIC DNA]</scope>
    <source>
        <strain evidence="5 6">SPR</strain>
    </source>
</reference>
<organism evidence="5 6">
    <name type="scientific">Dethiosulfatarculus sandiegensis</name>
    <dbReference type="NCBI Taxonomy" id="1429043"/>
    <lineage>
        <taxon>Bacteria</taxon>
        <taxon>Pseudomonadati</taxon>
        <taxon>Thermodesulfobacteriota</taxon>
        <taxon>Desulfarculia</taxon>
        <taxon>Desulfarculales</taxon>
        <taxon>Desulfarculaceae</taxon>
        <taxon>Dethiosulfatarculus</taxon>
    </lineage>
</organism>
<dbReference type="InterPro" id="IPR052067">
    <property type="entry name" value="Metal_resp_HTH_trans_reg"/>
</dbReference>
<dbReference type="SMART" id="SM00347">
    <property type="entry name" value="HTH_MARR"/>
    <property type="match status" value="1"/>
</dbReference>
<gene>
    <name evidence="5" type="ORF">X474_10280</name>
</gene>
<name>A0A0D2HV56_9BACT</name>
<dbReference type="AlphaFoldDB" id="A0A0D2HV56"/>
<keyword evidence="3" id="KW-0804">Transcription</keyword>
<evidence type="ECO:0000256" key="2">
    <source>
        <dbReference type="ARBA" id="ARBA00023125"/>
    </source>
</evidence>
<evidence type="ECO:0000313" key="6">
    <source>
        <dbReference type="Proteomes" id="UP000032233"/>
    </source>
</evidence>
<dbReference type="GO" id="GO:0003677">
    <property type="term" value="F:DNA binding"/>
    <property type="evidence" value="ECO:0007669"/>
    <property type="project" value="UniProtKB-KW"/>
</dbReference>
<dbReference type="OrthoDB" id="5432536at2"/>
<protein>
    <submittedName>
        <fullName evidence="5">MarR family transcriptional regulator</fullName>
    </submittedName>
</protein>
<dbReference type="PANTHER" id="PTHR35790">
    <property type="entry name" value="HTH-TYPE TRANSCRIPTIONAL REGULATOR PCHR"/>
    <property type="match status" value="1"/>
</dbReference>
<dbReference type="Gene3D" id="1.10.10.10">
    <property type="entry name" value="Winged helix-like DNA-binding domain superfamily/Winged helix DNA-binding domain"/>
    <property type="match status" value="1"/>
</dbReference>
<dbReference type="InterPro" id="IPR036390">
    <property type="entry name" value="WH_DNA-bd_sf"/>
</dbReference>
<comment type="caution">
    <text evidence="5">The sequence shown here is derived from an EMBL/GenBank/DDBJ whole genome shotgun (WGS) entry which is preliminary data.</text>
</comment>
<evidence type="ECO:0000259" key="4">
    <source>
        <dbReference type="PROSITE" id="PS50995"/>
    </source>
</evidence>
<dbReference type="GO" id="GO:0003700">
    <property type="term" value="F:DNA-binding transcription factor activity"/>
    <property type="evidence" value="ECO:0007669"/>
    <property type="project" value="InterPro"/>
</dbReference>
<accession>A0A0D2HV56</accession>
<keyword evidence="1" id="KW-0805">Transcription regulation</keyword>
<feature type="domain" description="HTH marR-type" evidence="4">
    <location>
        <begin position="1"/>
        <end position="139"/>
    </location>
</feature>
<dbReference type="SUPFAM" id="SSF46785">
    <property type="entry name" value="Winged helix' DNA-binding domain"/>
    <property type="match status" value="1"/>
</dbReference>
<keyword evidence="6" id="KW-1185">Reference proteome</keyword>